<protein>
    <recommendedName>
        <fullName evidence="4">NB-ARC domain-containing protein</fullName>
    </recommendedName>
</protein>
<evidence type="ECO:0000313" key="3">
    <source>
        <dbReference type="Proteomes" id="UP001391051"/>
    </source>
</evidence>
<dbReference type="InterPro" id="IPR011990">
    <property type="entry name" value="TPR-like_helical_dom_sf"/>
</dbReference>
<dbReference type="SUPFAM" id="SSF48452">
    <property type="entry name" value="TPR-like"/>
    <property type="match status" value="2"/>
</dbReference>
<dbReference type="EMBL" id="JAQQWE010000005">
    <property type="protein sequence ID" value="KAK7951015.1"/>
    <property type="molecule type" value="Genomic_DNA"/>
</dbReference>
<dbReference type="RefSeq" id="XP_066699077.1">
    <property type="nucleotide sequence ID" value="XM_066842965.1"/>
</dbReference>
<name>A0ABR1QBW9_9PEZI</name>
<comment type="caution">
    <text evidence="2">The sequence shown here is derived from an EMBL/GenBank/DDBJ whole genome shotgun (WGS) entry which is preliminary data.</text>
</comment>
<evidence type="ECO:0008006" key="4">
    <source>
        <dbReference type="Google" id="ProtNLM"/>
    </source>
</evidence>
<keyword evidence="3" id="KW-1185">Reference proteome</keyword>
<proteinExistence type="predicted"/>
<dbReference type="InterPro" id="IPR027417">
    <property type="entry name" value="P-loop_NTPase"/>
</dbReference>
<gene>
    <name evidence="2" type="ORF">PG986_006743</name>
</gene>
<reference evidence="2 3" key="1">
    <citation type="submission" date="2023-01" db="EMBL/GenBank/DDBJ databases">
        <title>Analysis of 21 Apiospora genomes using comparative genomics revels a genus with tremendous synthesis potential of carbohydrate active enzymes and secondary metabolites.</title>
        <authorList>
            <person name="Sorensen T."/>
        </authorList>
    </citation>
    <scope>NUCLEOTIDE SEQUENCE [LARGE SCALE GENOMIC DNA]</scope>
    <source>
        <strain evidence="2 3">CBS 24483</strain>
    </source>
</reference>
<dbReference type="Proteomes" id="UP001391051">
    <property type="component" value="Unassembled WGS sequence"/>
</dbReference>
<dbReference type="SUPFAM" id="SSF52540">
    <property type="entry name" value="P-loop containing nucleoside triphosphate hydrolases"/>
    <property type="match status" value="1"/>
</dbReference>
<evidence type="ECO:0000256" key="1">
    <source>
        <dbReference type="SAM" id="Coils"/>
    </source>
</evidence>
<keyword evidence="1" id="KW-0175">Coiled coil</keyword>
<sequence length="614" mass="68988">MEETRPPDQGSAKIEVLQSPPNPHFASRNWELTFLDAWLSQSGGRSCVIGGLPGVGKTQLVNKYLHQFCDDYGCIIWLPAGNMDSMLSVLKTFCHRIGIASETSDLETCAKAFKDWQSTMDWTAIKEYLPTTHGSSLVTTRDLDFLTSGTHHLKLESLDAILGAELFCGYLKWEDGGPSEDDQKIARAVSEELGGLPMALAHVAGYITKHDLSLETMVTRLRNLRPEGRALLEVMAFFNADQVPQYFWKSRIKEEPQKDVLSKALEDLEQRELVHRRRIDGVMHLSTHRALQKTMLCRLRRGTRLYSCALEHAIAMLHSACPQCGPFGAPTQDDWLKYDRVNKNALGPPKRTGTFEVCNRAIALRKEFPTEDAKINDLWLSDANRSLGRAFLETSDLSSAEKQLLETFILLNKHSGPSLLPYGFAAAYETLSLLRMSEQRPSEALELIDKAIATAGMVQKPNAAVFLQLTFNRAMILFNLGDFKEAWKVAKANFRSGEALWGKESSSALSALFWAAHALFRQKLLRKAERNLRDLLRKSAENQHWPVECVARARYLLAETLKALGEELEEAMELRKEAAETIKEDVESVTMADFDVRISIYYGRAIGGDDDDDN</sequence>
<feature type="coiled-coil region" evidence="1">
    <location>
        <begin position="557"/>
        <end position="584"/>
    </location>
</feature>
<dbReference type="GeneID" id="92076027"/>
<organism evidence="2 3">
    <name type="scientific">Apiospora aurea</name>
    <dbReference type="NCBI Taxonomy" id="335848"/>
    <lineage>
        <taxon>Eukaryota</taxon>
        <taxon>Fungi</taxon>
        <taxon>Dikarya</taxon>
        <taxon>Ascomycota</taxon>
        <taxon>Pezizomycotina</taxon>
        <taxon>Sordariomycetes</taxon>
        <taxon>Xylariomycetidae</taxon>
        <taxon>Amphisphaeriales</taxon>
        <taxon>Apiosporaceae</taxon>
        <taxon>Apiospora</taxon>
    </lineage>
</organism>
<accession>A0ABR1QBW9</accession>
<evidence type="ECO:0000313" key="2">
    <source>
        <dbReference type="EMBL" id="KAK7951015.1"/>
    </source>
</evidence>
<dbReference type="Gene3D" id="1.25.40.10">
    <property type="entry name" value="Tetratricopeptide repeat domain"/>
    <property type="match status" value="1"/>
</dbReference>
<dbReference type="Gene3D" id="3.40.50.300">
    <property type="entry name" value="P-loop containing nucleotide triphosphate hydrolases"/>
    <property type="match status" value="1"/>
</dbReference>